<dbReference type="InterPro" id="IPR003382">
    <property type="entry name" value="Flavoprotein"/>
</dbReference>
<keyword evidence="4 5" id="KW-0808">Transferase</keyword>
<evidence type="ECO:0000259" key="6">
    <source>
        <dbReference type="Pfam" id="PF02441"/>
    </source>
</evidence>
<keyword evidence="3 5" id="KW-0288">FMN</keyword>
<evidence type="ECO:0000256" key="1">
    <source>
        <dbReference type="ARBA" id="ARBA00022602"/>
    </source>
</evidence>
<keyword evidence="8" id="KW-1185">Reference proteome</keyword>
<dbReference type="EMBL" id="NIGF01000028">
    <property type="protein sequence ID" value="PQV62569.1"/>
    <property type="molecule type" value="Genomic_DNA"/>
</dbReference>
<dbReference type="FunCoup" id="A0A2S8SP62">
    <property type="interactions" value="186"/>
</dbReference>
<dbReference type="HAMAP" id="MF_01984">
    <property type="entry name" value="ubiX_pad"/>
    <property type="match status" value="1"/>
</dbReference>
<dbReference type="AlphaFoldDB" id="A0A2S8SP62"/>
<feature type="binding site" evidence="5">
    <location>
        <begin position="9"/>
        <end position="11"/>
    </location>
    <ligand>
        <name>FMN</name>
        <dbReference type="ChEBI" id="CHEBI:58210"/>
    </ligand>
</feature>
<dbReference type="GO" id="GO:0016831">
    <property type="term" value="F:carboxy-lyase activity"/>
    <property type="evidence" value="ECO:0007669"/>
    <property type="project" value="TreeGrafter"/>
</dbReference>
<dbReference type="Proteomes" id="UP000237684">
    <property type="component" value="Unassembled WGS sequence"/>
</dbReference>
<dbReference type="NCBIfam" id="NF004685">
    <property type="entry name" value="PRK06029.1"/>
    <property type="match status" value="1"/>
</dbReference>
<protein>
    <recommendedName>
        <fullName evidence="5">Flavin prenyltransferase UbiX</fullName>
        <ecNumber evidence="5">2.5.1.129</ecNumber>
    </recommendedName>
</protein>
<proteinExistence type="inferred from homology"/>
<organism evidence="7 8">
    <name type="scientific">Abditibacterium utsteinense</name>
    <dbReference type="NCBI Taxonomy" id="1960156"/>
    <lineage>
        <taxon>Bacteria</taxon>
        <taxon>Pseudomonadati</taxon>
        <taxon>Abditibacteriota</taxon>
        <taxon>Abditibacteriia</taxon>
        <taxon>Abditibacteriales</taxon>
        <taxon>Abditibacteriaceae</taxon>
        <taxon>Abditibacterium</taxon>
    </lineage>
</organism>
<dbReference type="InterPro" id="IPR036551">
    <property type="entry name" value="Flavin_trans-like"/>
</dbReference>
<dbReference type="OrthoDB" id="9781577at2"/>
<evidence type="ECO:0000256" key="3">
    <source>
        <dbReference type="ARBA" id="ARBA00022643"/>
    </source>
</evidence>
<evidence type="ECO:0000313" key="8">
    <source>
        <dbReference type="Proteomes" id="UP000237684"/>
    </source>
</evidence>
<name>A0A2S8SP62_9BACT</name>
<keyword evidence="2 5" id="KW-0285">Flavoprotein</keyword>
<dbReference type="RefSeq" id="WP_106381281.1">
    <property type="nucleotide sequence ID" value="NZ_NIGF01000028.1"/>
</dbReference>
<gene>
    <name evidence="5" type="primary">ubiX</name>
    <name evidence="7" type="ORF">B1R32_1286</name>
</gene>
<dbReference type="NCBIfam" id="TIGR00421">
    <property type="entry name" value="ubiX_pad"/>
    <property type="match status" value="1"/>
</dbReference>
<feature type="binding site" evidence="5">
    <location>
        <position position="35"/>
    </location>
    <ligand>
        <name>FMN</name>
        <dbReference type="ChEBI" id="CHEBI:58210"/>
    </ligand>
</feature>
<dbReference type="Gene3D" id="3.40.50.1950">
    <property type="entry name" value="Flavin prenyltransferase-like"/>
    <property type="match status" value="1"/>
</dbReference>
<comment type="catalytic activity">
    <reaction evidence="5">
        <text>dimethylallyl phosphate + FMNH2 = prenylated FMNH2 + phosphate</text>
        <dbReference type="Rhea" id="RHEA:37743"/>
        <dbReference type="ChEBI" id="CHEBI:43474"/>
        <dbReference type="ChEBI" id="CHEBI:57618"/>
        <dbReference type="ChEBI" id="CHEBI:87467"/>
        <dbReference type="ChEBI" id="CHEBI:88052"/>
        <dbReference type="EC" id="2.5.1.129"/>
    </reaction>
</comment>
<comment type="function">
    <text evidence="5">Flavin prenyltransferase that catalyzes the synthesis of the prenylated FMN cofactor (prenyl-FMN) for 4-hydroxy-3-polyprenylbenzoic acid decarboxylase UbiD. The prenyltransferase is metal-independent and links a dimethylallyl moiety from dimethylallyl monophosphate (DMAP) to the flavin N5 and C6 atoms of FMN.</text>
</comment>
<dbReference type="PANTHER" id="PTHR43374:SF1">
    <property type="entry name" value="FLAVIN PRENYLTRANSFERASE PAD1, MITOCHONDRIAL"/>
    <property type="match status" value="1"/>
</dbReference>
<dbReference type="InterPro" id="IPR004507">
    <property type="entry name" value="UbiX-like"/>
</dbReference>
<comment type="caution">
    <text evidence="7">The sequence shown here is derived from an EMBL/GenBank/DDBJ whole genome shotgun (WGS) entry which is preliminary data.</text>
</comment>
<feature type="binding site" evidence="5">
    <location>
        <begin position="96"/>
        <end position="99"/>
    </location>
    <ligand>
        <name>FMN</name>
        <dbReference type="ChEBI" id="CHEBI:58210"/>
    </ligand>
</feature>
<feature type="binding site" evidence="5">
    <location>
        <position position="177"/>
    </location>
    <ligand>
        <name>dimethylallyl phosphate</name>
        <dbReference type="ChEBI" id="CHEBI:88052"/>
    </ligand>
</feature>
<reference evidence="7 8" key="1">
    <citation type="journal article" date="2018" name="Syst. Appl. Microbiol.">
        <title>Abditibacterium utsteinense sp. nov., the first cultivated member of candidate phylum FBP, isolated from ice-free Antarctic soil samples.</title>
        <authorList>
            <person name="Tahon G."/>
            <person name="Tytgat B."/>
            <person name="Lebbe L."/>
            <person name="Carlier A."/>
            <person name="Willems A."/>
        </authorList>
    </citation>
    <scope>NUCLEOTIDE SEQUENCE [LARGE SCALE GENOMIC DNA]</scope>
    <source>
        <strain evidence="7 8">LMG 29911</strain>
    </source>
</reference>
<feature type="binding site" evidence="5">
    <location>
        <position position="131"/>
    </location>
    <ligand>
        <name>FMN</name>
        <dbReference type="ChEBI" id="CHEBI:58210"/>
    </ligand>
</feature>
<dbReference type="InParanoid" id="A0A2S8SP62"/>
<evidence type="ECO:0000256" key="5">
    <source>
        <dbReference type="HAMAP-Rule" id="MF_01984"/>
    </source>
</evidence>
<comment type="similarity">
    <text evidence="5">Belongs to the UbiX/PAD1 family.</text>
</comment>
<sequence>MRFIVALTGASGALYALRLLHQLVASEHQIDLVLSEPACVSIAAETDLKLSAHHLDIEKICPGGSDFITAHNPRDIGASVASGSVKHDGMVVVPCSMGTLGRIAHGLSDDLISRAADVTLKERRKLLLVTREMPLSLLHLKNMVSVTEAGALVFHACPHFYHRPQNVEEVVDTVVDRVLDHLGVEIQTRRWKDDFQK</sequence>
<dbReference type="SUPFAM" id="SSF52507">
    <property type="entry name" value="Homo-oligomeric flavin-containing Cys decarboxylases, HFCD"/>
    <property type="match status" value="1"/>
</dbReference>
<dbReference type="Pfam" id="PF02441">
    <property type="entry name" value="Flavoprotein"/>
    <property type="match status" value="1"/>
</dbReference>
<evidence type="ECO:0000256" key="4">
    <source>
        <dbReference type="ARBA" id="ARBA00022679"/>
    </source>
</evidence>
<evidence type="ECO:0000313" key="7">
    <source>
        <dbReference type="EMBL" id="PQV62569.1"/>
    </source>
</evidence>
<comment type="caution">
    <text evidence="5">Lacks conserved residue(s) required for the propagation of feature annotation.</text>
</comment>
<dbReference type="PANTHER" id="PTHR43374">
    <property type="entry name" value="FLAVIN PRENYLTRANSFERASE"/>
    <property type="match status" value="1"/>
</dbReference>
<feature type="domain" description="Flavoprotein" evidence="6">
    <location>
        <begin position="1"/>
        <end position="182"/>
    </location>
</feature>
<accession>A0A2S8SP62</accession>
<dbReference type="EC" id="2.5.1.129" evidence="5"/>
<evidence type="ECO:0000256" key="2">
    <source>
        <dbReference type="ARBA" id="ARBA00022630"/>
    </source>
</evidence>
<dbReference type="GO" id="GO:0106141">
    <property type="term" value="F:flavin prenyltransferase activity"/>
    <property type="evidence" value="ECO:0007669"/>
    <property type="project" value="UniProtKB-EC"/>
</dbReference>
<feature type="binding site" evidence="5">
    <location>
        <position position="161"/>
    </location>
    <ligand>
        <name>dimethylallyl phosphate</name>
        <dbReference type="ChEBI" id="CHEBI:88052"/>
    </ligand>
</feature>
<keyword evidence="1 5" id="KW-0637">Prenyltransferase</keyword>